<proteinExistence type="predicted"/>
<dbReference type="Pfam" id="PF16199">
    <property type="entry name" value="Radical_SAM_C"/>
    <property type="match status" value="1"/>
</dbReference>
<dbReference type="SFLD" id="SFLDG01086">
    <property type="entry name" value="elongater_protein-like"/>
    <property type="match status" value="1"/>
</dbReference>
<dbReference type="InterPro" id="IPR058240">
    <property type="entry name" value="rSAM_sf"/>
</dbReference>
<dbReference type="PANTHER" id="PTHR11135">
    <property type="entry name" value="HISTONE ACETYLTRANSFERASE-RELATED"/>
    <property type="match status" value="1"/>
</dbReference>
<evidence type="ECO:0000259" key="7">
    <source>
        <dbReference type="PROSITE" id="PS51918"/>
    </source>
</evidence>
<evidence type="ECO:0000256" key="1">
    <source>
        <dbReference type="ARBA" id="ARBA00001966"/>
    </source>
</evidence>
<dbReference type="SUPFAM" id="SSF102114">
    <property type="entry name" value="Radical SAM enzymes"/>
    <property type="match status" value="1"/>
</dbReference>
<dbReference type="SFLD" id="SFLDG01091">
    <property type="entry name" value="uncharacterized_CHP01210-like"/>
    <property type="match status" value="1"/>
</dbReference>
<dbReference type="InterPro" id="IPR005911">
    <property type="entry name" value="YhcC-like"/>
</dbReference>
<name>A0A7V2SVK1_9BACT</name>
<dbReference type="GO" id="GO:0046872">
    <property type="term" value="F:metal ion binding"/>
    <property type="evidence" value="ECO:0007669"/>
    <property type="project" value="UniProtKB-KW"/>
</dbReference>
<evidence type="ECO:0000313" key="8">
    <source>
        <dbReference type="EMBL" id="HFC46591.1"/>
    </source>
</evidence>
<dbReference type="Pfam" id="PF04055">
    <property type="entry name" value="Radical_SAM"/>
    <property type="match status" value="1"/>
</dbReference>
<dbReference type="GO" id="GO:0003824">
    <property type="term" value="F:catalytic activity"/>
    <property type="evidence" value="ECO:0007669"/>
    <property type="project" value="InterPro"/>
</dbReference>
<accession>A0A7V2SVK1</accession>
<dbReference type="InterPro" id="IPR007197">
    <property type="entry name" value="rSAM"/>
</dbReference>
<keyword evidence="3" id="KW-0949">S-adenosyl-L-methionine</keyword>
<dbReference type="Proteomes" id="UP000885797">
    <property type="component" value="Unassembled WGS sequence"/>
</dbReference>
<feature type="domain" description="Radical SAM core" evidence="7">
    <location>
        <begin position="15"/>
        <end position="255"/>
    </location>
</feature>
<dbReference type="InterPro" id="IPR023404">
    <property type="entry name" value="rSAM_horseshoe"/>
</dbReference>
<dbReference type="AlphaFoldDB" id="A0A7V2SVK1"/>
<dbReference type="NCBIfam" id="TIGR01212">
    <property type="entry name" value="TIGR01212 family radical SAM protein"/>
    <property type="match status" value="1"/>
</dbReference>
<dbReference type="GO" id="GO:0051539">
    <property type="term" value="F:4 iron, 4 sulfur cluster binding"/>
    <property type="evidence" value="ECO:0007669"/>
    <property type="project" value="UniProtKB-KW"/>
</dbReference>
<evidence type="ECO:0000256" key="5">
    <source>
        <dbReference type="ARBA" id="ARBA00023004"/>
    </source>
</evidence>
<dbReference type="InterPro" id="IPR039661">
    <property type="entry name" value="ELP3"/>
</dbReference>
<gene>
    <name evidence="8" type="ORF">ENJ63_01775</name>
</gene>
<dbReference type="CDD" id="cd00945">
    <property type="entry name" value="Aldolase_Class_I"/>
    <property type="match status" value="1"/>
</dbReference>
<dbReference type="EMBL" id="DRND01000148">
    <property type="protein sequence ID" value="HFC46591.1"/>
    <property type="molecule type" value="Genomic_DNA"/>
</dbReference>
<protein>
    <submittedName>
        <fullName evidence="8">TIGR01212 family radical SAM protein</fullName>
    </submittedName>
</protein>
<comment type="caution">
    <text evidence="8">The sequence shown here is derived from an EMBL/GenBank/DDBJ whole genome shotgun (WGS) entry which is preliminary data.</text>
</comment>
<dbReference type="InterPro" id="IPR032432">
    <property type="entry name" value="Radical_SAM_C"/>
</dbReference>
<reference evidence="8" key="1">
    <citation type="journal article" date="2020" name="mSystems">
        <title>Genome- and Community-Level Interaction Insights into Carbon Utilization and Element Cycling Functions of Hydrothermarchaeota in Hydrothermal Sediment.</title>
        <authorList>
            <person name="Zhou Z."/>
            <person name="Liu Y."/>
            <person name="Xu W."/>
            <person name="Pan J."/>
            <person name="Luo Z.H."/>
            <person name="Li M."/>
        </authorList>
    </citation>
    <scope>NUCLEOTIDE SEQUENCE [LARGE SCALE GENOMIC DNA]</scope>
    <source>
        <strain evidence="8">HyVt-503</strain>
    </source>
</reference>
<evidence type="ECO:0000256" key="4">
    <source>
        <dbReference type="ARBA" id="ARBA00022723"/>
    </source>
</evidence>
<dbReference type="PROSITE" id="PS51918">
    <property type="entry name" value="RADICAL_SAM"/>
    <property type="match status" value="1"/>
</dbReference>
<dbReference type="PANTHER" id="PTHR11135:SF1">
    <property type="entry name" value="PROTEIN YHCC"/>
    <property type="match status" value="1"/>
</dbReference>
<dbReference type="InterPro" id="IPR006638">
    <property type="entry name" value="Elp3/MiaA/NifB-like_rSAM"/>
</dbReference>
<keyword evidence="5" id="KW-0408">Iron</keyword>
<dbReference type="SFLD" id="SFLDS00029">
    <property type="entry name" value="Radical_SAM"/>
    <property type="match status" value="1"/>
</dbReference>
<keyword evidence="2" id="KW-0004">4Fe-4S</keyword>
<evidence type="ECO:0000256" key="6">
    <source>
        <dbReference type="ARBA" id="ARBA00023014"/>
    </source>
</evidence>
<evidence type="ECO:0000256" key="2">
    <source>
        <dbReference type="ARBA" id="ARBA00022485"/>
    </source>
</evidence>
<keyword evidence="6" id="KW-0411">Iron-sulfur</keyword>
<keyword evidence="4" id="KW-0479">Metal-binding</keyword>
<dbReference type="SMART" id="SM00729">
    <property type="entry name" value="Elp3"/>
    <property type="match status" value="1"/>
</dbReference>
<sequence length="296" mass="33337">MVHKFLSLNEHLRSLFGTRVQKIPLDAGFTCPNRDGTKGRTGCIYCDPRGSGTGLYKKGYSVAQQMVSGIKWAERRYKARLFIAYFQSFSNTYAPPERLEATYREAIINSDVVGLFIGTRPDCIDSDVIRAIKRAAQDRYVTVELGLQSANNDTLKAINRGHTVEDFIRAVELLKRHKIPVCAHVIFGLPGDGHDEMLESVRLLADLGVEGIKFHQLYILEGTKAELLYRQGAIRELSLQEYASLVAEAIKLLPPQTVVHRLQGDPPRSERLIAPQWSYKKGEVRRLILETLGLDK</sequence>
<evidence type="ECO:0000256" key="3">
    <source>
        <dbReference type="ARBA" id="ARBA00022691"/>
    </source>
</evidence>
<organism evidence="8">
    <name type="scientific">Dissulfuribacter thermophilus</name>
    <dbReference type="NCBI Taxonomy" id="1156395"/>
    <lineage>
        <taxon>Bacteria</taxon>
        <taxon>Pseudomonadati</taxon>
        <taxon>Thermodesulfobacteriota</taxon>
        <taxon>Dissulfuribacteria</taxon>
        <taxon>Dissulfuribacterales</taxon>
        <taxon>Dissulfuribacteraceae</taxon>
        <taxon>Dissulfuribacter</taxon>
    </lineage>
</organism>
<comment type="cofactor">
    <cofactor evidence="1">
        <name>[4Fe-4S] cluster</name>
        <dbReference type="ChEBI" id="CHEBI:49883"/>
    </cofactor>
</comment>
<dbReference type="Gene3D" id="3.80.30.20">
    <property type="entry name" value="tm_1862 like domain"/>
    <property type="match status" value="1"/>
</dbReference>